<protein>
    <recommendedName>
        <fullName evidence="4">Metallo-beta-lactamase domain-containing protein</fullName>
    </recommendedName>
</protein>
<dbReference type="InterPro" id="IPR036866">
    <property type="entry name" value="RibonucZ/Hydroxyglut_hydro"/>
</dbReference>
<evidence type="ECO:0008006" key="4">
    <source>
        <dbReference type="Google" id="ProtNLM"/>
    </source>
</evidence>
<gene>
    <name evidence="1" type="ORF">IZO911_LOCUS19368</name>
    <name evidence="2" type="ORF">KXQ929_LOCUS23325</name>
</gene>
<sequence length="298" mass="34240">MSSSILYQDSNLTQNIIKNELNQIGPGFWNVRSRFRILAKLIDIETQMSFIQLHTGNFLVIDTVELNDHLRQEINHLTDNGNKIEAVIGTHPFHTLSFPSFYKSYPNAAYYGTPRHLRRLTQIPWSGNLNDCTVRTLWQPDVELRIPAGAEFINPQPESSNHFISVFVYHLSSKTLHVDDTIIYADKPNFLFRLFGYKHGKMVFHPSIKSVGLHPTEDSPYLFRDWMRSMLHDWPFENICCAHMGVKIGGAHDDVVTLLNESESLFKKLSTKNRKRNPDGELPIGNHYNMNIVGDECG</sequence>
<accession>A0A814J4C2</accession>
<dbReference type="EMBL" id="CAJOBB010001845">
    <property type="protein sequence ID" value="CAF3910506.1"/>
    <property type="molecule type" value="Genomic_DNA"/>
</dbReference>
<dbReference type="AlphaFoldDB" id="A0A814J4C2"/>
<proteinExistence type="predicted"/>
<dbReference type="PANTHER" id="PTHR33835">
    <property type="entry name" value="YALI0C07656P"/>
    <property type="match status" value="1"/>
</dbReference>
<organism evidence="1 3">
    <name type="scientific">Adineta steineri</name>
    <dbReference type="NCBI Taxonomy" id="433720"/>
    <lineage>
        <taxon>Eukaryota</taxon>
        <taxon>Metazoa</taxon>
        <taxon>Spiralia</taxon>
        <taxon>Gnathifera</taxon>
        <taxon>Rotifera</taxon>
        <taxon>Eurotatoria</taxon>
        <taxon>Bdelloidea</taxon>
        <taxon>Adinetida</taxon>
        <taxon>Adinetidae</taxon>
        <taxon>Adineta</taxon>
    </lineage>
</organism>
<dbReference type="PANTHER" id="PTHR33835:SF1">
    <property type="entry name" value="METALLO-BETA-LACTAMASE DOMAIN-CONTAINING PROTEIN"/>
    <property type="match status" value="1"/>
</dbReference>
<comment type="caution">
    <text evidence="1">The sequence shown here is derived from an EMBL/GenBank/DDBJ whole genome shotgun (WGS) entry which is preliminary data.</text>
</comment>
<name>A0A814J4C2_9BILA</name>
<dbReference type="Proteomes" id="UP000663860">
    <property type="component" value="Unassembled WGS sequence"/>
</dbReference>
<dbReference type="SUPFAM" id="SSF56281">
    <property type="entry name" value="Metallo-hydrolase/oxidoreductase"/>
    <property type="match status" value="1"/>
</dbReference>
<dbReference type="EMBL" id="CAJNOE010000193">
    <property type="protein sequence ID" value="CAF1033194.1"/>
    <property type="molecule type" value="Genomic_DNA"/>
</dbReference>
<evidence type="ECO:0000313" key="3">
    <source>
        <dbReference type="Proteomes" id="UP000663860"/>
    </source>
</evidence>
<evidence type="ECO:0000313" key="1">
    <source>
        <dbReference type="EMBL" id="CAF1033194.1"/>
    </source>
</evidence>
<dbReference type="Proteomes" id="UP000663868">
    <property type="component" value="Unassembled WGS sequence"/>
</dbReference>
<reference evidence="1" key="1">
    <citation type="submission" date="2021-02" db="EMBL/GenBank/DDBJ databases">
        <authorList>
            <person name="Nowell W R."/>
        </authorList>
    </citation>
    <scope>NUCLEOTIDE SEQUENCE</scope>
</reference>
<dbReference type="InterPro" id="IPR025638">
    <property type="entry name" value="DUF4336"/>
</dbReference>
<evidence type="ECO:0000313" key="2">
    <source>
        <dbReference type="EMBL" id="CAF3910506.1"/>
    </source>
</evidence>